<organism evidence="8 9">
    <name type="scientific">Salegentibacter chungangensis</name>
    <dbReference type="NCBI Taxonomy" id="1335724"/>
    <lineage>
        <taxon>Bacteria</taxon>
        <taxon>Pseudomonadati</taxon>
        <taxon>Bacteroidota</taxon>
        <taxon>Flavobacteriia</taxon>
        <taxon>Flavobacteriales</taxon>
        <taxon>Flavobacteriaceae</taxon>
        <taxon>Salegentibacter</taxon>
    </lineage>
</organism>
<comment type="subcellular location">
    <subcellularLocation>
        <location evidence="1">Cell membrane</location>
        <topology evidence="1">Multi-pass membrane protein</topology>
    </subcellularLocation>
</comment>
<feature type="transmembrane region" description="Helical" evidence="6">
    <location>
        <begin position="73"/>
        <end position="89"/>
    </location>
</feature>
<evidence type="ECO:0000313" key="8">
    <source>
        <dbReference type="EMBL" id="MFD1095855.1"/>
    </source>
</evidence>
<name>A0ABW3NTD5_9FLAO</name>
<feature type="domain" description="DUF3817" evidence="7">
    <location>
        <begin position="8"/>
        <end position="93"/>
    </location>
</feature>
<evidence type="ECO:0000256" key="4">
    <source>
        <dbReference type="ARBA" id="ARBA00022989"/>
    </source>
</evidence>
<dbReference type="EMBL" id="JBHTLI010000001">
    <property type="protein sequence ID" value="MFD1095855.1"/>
    <property type="molecule type" value="Genomic_DNA"/>
</dbReference>
<comment type="caution">
    <text evidence="8">The sequence shown here is derived from an EMBL/GenBank/DDBJ whole genome shotgun (WGS) entry which is preliminary data.</text>
</comment>
<keyword evidence="2" id="KW-1003">Cell membrane</keyword>
<dbReference type="Pfam" id="PF12823">
    <property type="entry name" value="DUF3817"/>
    <property type="match status" value="1"/>
</dbReference>
<keyword evidence="3 6" id="KW-0812">Transmembrane</keyword>
<gene>
    <name evidence="8" type="ORF">ACFQ3Q_08850</name>
</gene>
<dbReference type="NCBIfam" id="TIGR03954">
    <property type="entry name" value="integ_memb_HG"/>
    <property type="match status" value="1"/>
</dbReference>
<dbReference type="InterPro" id="IPR023845">
    <property type="entry name" value="DUF3817_TM"/>
</dbReference>
<dbReference type="Proteomes" id="UP001597131">
    <property type="component" value="Unassembled WGS sequence"/>
</dbReference>
<keyword evidence="9" id="KW-1185">Reference proteome</keyword>
<evidence type="ECO:0000256" key="6">
    <source>
        <dbReference type="SAM" id="Phobius"/>
    </source>
</evidence>
<evidence type="ECO:0000259" key="7">
    <source>
        <dbReference type="Pfam" id="PF12823"/>
    </source>
</evidence>
<dbReference type="RefSeq" id="WP_380744936.1">
    <property type="nucleotide sequence ID" value="NZ_JBHTLI010000001.1"/>
</dbReference>
<evidence type="ECO:0000256" key="5">
    <source>
        <dbReference type="ARBA" id="ARBA00023136"/>
    </source>
</evidence>
<keyword evidence="4 6" id="KW-1133">Transmembrane helix</keyword>
<protein>
    <submittedName>
        <fullName evidence="8">DUF3817 domain-containing protein</fullName>
    </submittedName>
</protein>
<reference evidence="9" key="1">
    <citation type="journal article" date="2019" name="Int. J. Syst. Evol. Microbiol.">
        <title>The Global Catalogue of Microorganisms (GCM) 10K type strain sequencing project: providing services to taxonomists for standard genome sequencing and annotation.</title>
        <authorList>
            <consortium name="The Broad Institute Genomics Platform"/>
            <consortium name="The Broad Institute Genome Sequencing Center for Infectious Disease"/>
            <person name="Wu L."/>
            <person name="Ma J."/>
        </authorList>
    </citation>
    <scope>NUCLEOTIDE SEQUENCE [LARGE SCALE GENOMIC DNA]</scope>
    <source>
        <strain evidence="9">CCUG 64793</strain>
    </source>
</reference>
<feature type="transmembrane region" description="Helical" evidence="6">
    <location>
        <begin position="12"/>
        <end position="35"/>
    </location>
</feature>
<feature type="transmembrane region" description="Helical" evidence="6">
    <location>
        <begin position="47"/>
        <end position="66"/>
    </location>
</feature>
<evidence type="ECO:0000256" key="2">
    <source>
        <dbReference type="ARBA" id="ARBA00022475"/>
    </source>
</evidence>
<accession>A0ABW3NTD5</accession>
<sequence>MSINKKIKVFKWISILEGLSFLILLFLAMPLKYFFDSPEMVRQVGMAHGILFIAYVLGAFLLYNAMNWKWKEMLIILACSLVPFGPFYVEKRYL</sequence>
<evidence type="ECO:0000256" key="1">
    <source>
        <dbReference type="ARBA" id="ARBA00004651"/>
    </source>
</evidence>
<evidence type="ECO:0000313" key="9">
    <source>
        <dbReference type="Proteomes" id="UP001597131"/>
    </source>
</evidence>
<evidence type="ECO:0000256" key="3">
    <source>
        <dbReference type="ARBA" id="ARBA00022692"/>
    </source>
</evidence>
<dbReference type="PANTHER" id="PTHR40077">
    <property type="entry name" value="MEMBRANE PROTEIN-RELATED"/>
    <property type="match status" value="1"/>
</dbReference>
<proteinExistence type="predicted"/>
<keyword evidence="5 6" id="KW-0472">Membrane</keyword>
<dbReference type="PANTHER" id="PTHR40077:SF1">
    <property type="entry name" value="MEMBRANE PROTEIN"/>
    <property type="match status" value="1"/>
</dbReference>